<feature type="transmembrane region" description="Helical" evidence="2">
    <location>
        <begin position="97"/>
        <end position="116"/>
    </location>
</feature>
<proteinExistence type="predicted"/>
<evidence type="ECO:0000256" key="2">
    <source>
        <dbReference type="SAM" id="Phobius"/>
    </source>
</evidence>
<keyword evidence="2" id="KW-0812">Transmembrane</keyword>
<keyword evidence="2" id="KW-0472">Membrane</keyword>
<sequence length="197" mass="21811">MLSHSSTPGTLNNSGNPEQANQHDSPASAITQSYHNNTPGTLNKSKDPQQAVTPDPQTSTRPLYWRELLPVFFFCGLLAQIPQHLTRYTSFTTVTNLYIYTIIWLATCLISLRLLVATGPLAIASHGWFRNFFILRELYGCLGDGGCCEKVEVGDLVGAGAFTIVAAVVSYYCSTRLCRWPMEENKSCDQLNELEKA</sequence>
<evidence type="ECO:0000313" key="4">
    <source>
        <dbReference type="Proteomes" id="UP000803884"/>
    </source>
</evidence>
<keyword evidence="4" id="KW-1185">Reference proteome</keyword>
<name>A0AB34KND1_9PEZI</name>
<protein>
    <recommendedName>
        <fullName evidence="5">MARVEL domain-containing protein</fullName>
    </recommendedName>
</protein>
<evidence type="ECO:0000256" key="1">
    <source>
        <dbReference type="SAM" id="MobiDB-lite"/>
    </source>
</evidence>
<gene>
    <name evidence="3" type="ORF">WHR41_05222</name>
</gene>
<evidence type="ECO:0008006" key="5">
    <source>
        <dbReference type="Google" id="ProtNLM"/>
    </source>
</evidence>
<dbReference type="Proteomes" id="UP000803884">
    <property type="component" value="Unassembled WGS sequence"/>
</dbReference>
<dbReference type="GeneID" id="96006665"/>
<feature type="region of interest" description="Disordered" evidence="1">
    <location>
        <begin position="1"/>
        <end position="58"/>
    </location>
</feature>
<accession>A0AB34KND1</accession>
<evidence type="ECO:0000313" key="3">
    <source>
        <dbReference type="EMBL" id="KAL1586554.1"/>
    </source>
</evidence>
<dbReference type="EMBL" id="JAAQHG020000014">
    <property type="protein sequence ID" value="KAL1586554.1"/>
    <property type="molecule type" value="Genomic_DNA"/>
</dbReference>
<comment type="caution">
    <text evidence="3">The sequence shown here is derived from an EMBL/GenBank/DDBJ whole genome shotgun (WGS) entry which is preliminary data.</text>
</comment>
<organism evidence="3 4">
    <name type="scientific">Cladosporium halotolerans</name>
    <dbReference type="NCBI Taxonomy" id="1052096"/>
    <lineage>
        <taxon>Eukaryota</taxon>
        <taxon>Fungi</taxon>
        <taxon>Dikarya</taxon>
        <taxon>Ascomycota</taxon>
        <taxon>Pezizomycotina</taxon>
        <taxon>Dothideomycetes</taxon>
        <taxon>Dothideomycetidae</taxon>
        <taxon>Cladosporiales</taxon>
        <taxon>Cladosporiaceae</taxon>
        <taxon>Cladosporium</taxon>
    </lineage>
</organism>
<reference evidence="3 4" key="1">
    <citation type="journal article" date="2020" name="Microbiol. Resour. Announc.">
        <title>Draft Genome Sequence of a Cladosporium Species Isolated from the Mesophotic Ascidian Didemnum maculosum.</title>
        <authorList>
            <person name="Gioti A."/>
            <person name="Siaperas R."/>
            <person name="Nikolaivits E."/>
            <person name="Le Goff G."/>
            <person name="Ouazzani J."/>
            <person name="Kotoulas G."/>
            <person name="Topakas E."/>
        </authorList>
    </citation>
    <scope>NUCLEOTIDE SEQUENCE [LARGE SCALE GENOMIC DNA]</scope>
    <source>
        <strain evidence="3 4">TM138-S3</strain>
    </source>
</reference>
<dbReference type="RefSeq" id="XP_069229659.1">
    <property type="nucleotide sequence ID" value="XM_069373827.1"/>
</dbReference>
<keyword evidence="2" id="KW-1133">Transmembrane helix</keyword>
<dbReference type="AlphaFoldDB" id="A0AB34KND1"/>